<dbReference type="EMBL" id="CP101527">
    <property type="protein sequence ID" value="UZW76188.1"/>
    <property type="molecule type" value="Genomic_DNA"/>
</dbReference>
<protein>
    <submittedName>
        <fullName evidence="1">Uncharacterized protein</fullName>
    </submittedName>
</protein>
<dbReference type="KEGG" id="asem:NNL22_06310"/>
<reference evidence="1" key="1">
    <citation type="submission" date="2022-07" db="EMBL/GenBank/DDBJ databases">
        <title>Alkalimarinus sp. nov., isolated from gut of a Alitta virens.</title>
        <authorList>
            <person name="Yang A.I."/>
            <person name="Shin N.-R."/>
        </authorList>
    </citation>
    <scope>NUCLEOTIDE SEQUENCE</scope>
    <source>
        <strain evidence="1">FA028</strain>
    </source>
</reference>
<name>A0A9E8HP64_9ALTE</name>
<gene>
    <name evidence="1" type="ORF">NNL22_06310</name>
</gene>
<accession>A0A9E8HP64</accession>
<proteinExistence type="predicted"/>
<organism evidence="1 2">
    <name type="scientific">Alkalimarinus sediminis</name>
    <dbReference type="NCBI Taxonomy" id="1632866"/>
    <lineage>
        <taxon>Bacteria</taxon>
        <taxon>Pseudomonadati</taxon>
        <taxon>Pseudomonadota</taxon>
        <taxon>Gammaproteobacteria</taxon>
        <taxon>Alteromonadales</taxon>
        <taxon>Alteromonadaceae</taxon>
        <taxon>Alkalimarinus</taxon>
    </lineage>
</organism>
<dbReference type="RefSeq" id="WP_251812004.1">
    <property type="nucleotide sequence ID" value="NZ_CP101527.1"/>
</dbReference>
<evidence type="ECO:0000313" key="2">
    <source>
        <dbReference type="Proteomes" id="UP001164472"/>
    </source>
</evidence>
<keyword evidence="2" id="KW-1185">Reference proteome</keyword>
<dbReference type="Proteomes" id="UP001164472">
    <property type="component" value="Chromosome"/>
</dbReference>
<evidence type="ECO:0000313" key="1">
    <source>
        <dbReference type="EMBL" id="UZW76188.1"/>
    </source>
</evidence>
<dbReference type="AlphaFoldDB" id="A0A9E8HP64"/>
<sequence length="253" mass="27815">MFNSAKSQLILYSVFISANCMAEVNQQPYISSQIVSESSVSTIFKNSIALTRSQLDQQRGGFIDKSGFKISIGFEKVVVVNGRLEAKARFYIPELNLAKRNNNNVKDLALTMNTLREKLNKKEYDGESTQAEQDAATGSINTVADTLKQPLPHTTEQHESTSLTTKQNLSDDDYTDALLSMLSSTHSSTSAPSTASSTSTSLPTTLTSVVMNTQDSSLIQSFQMLNIKIDNLGQYRSRSVNTLVLPQIINSLR</sequence>